<dbReference type="AlphaFoldDB" id="A0A0F9SNT2"/>
<organism evidence="1">
    <name type="scientific">marine sediment metagenome</name>
    <dbReference type="NCBI Taxonomy" id="412755"/>
    <lineage>
        <taxon>unclassified sequences</taxon>
        <taxon>metagenomes</taxon>
        <taxon>ecological metagenomes</taxon>
    </lineage>
</organism>
<accession>A0A0F9SNT2</accession>
<gene>
    <name evidence="1" type="ORF">LCGC14_0752110</name>
</gene>
<comment type="caution">
    <text evidence="1">The sequence shown here is derived from an EMBL/GenBank/DDBJ whole genome shotgun (WGS) entry which is preliminary data.</text>
</comment>
<sequence length="228" mass="25397">MTAEHVTTGPVTPRLVTIRDAHRAHMDRLGLLHRPWVLLGGAPEPAMPDALKASHARVDINNSGLAAKRFGWGPAALTVRRPVESWDVFPDLETRAMLWFSPRPKWRQHWRLMRQRKAKIGALVSLHPDDREAINLALIGPEMTGIGDLGKPSTGIAALCYGLFLGVPEIVLSGFSFVRTGHSYDTLARPRWQIAEDRYALEKLRSDPRVATSEPELAADIGLRLWTP</sequence>
<proteinExistence type="predicted"/>
<evidence type="ECO:0000313" key="1">
    <source>
        <dbReference type="EMBL" id="KKN38561.1"/>
    </source>
</evidence>
<protein>
    <submittedName>
        <fullName evidence="1">Uncharacterized protein</fullName>
    </submittedName>
</protein>
<reference evidence="1" key="1">
    <citation type="journal article" date="2015" name="Nature">
        <title>Complex archaea that bridge the gap between prokaryotes and eukaryotes.</title>
        <authorList>
            <person name="Spang A."/>
            <person name="Saw J.H."/>
            <person name="Jorgensen S.L."/>
            <person name="Zaremba-Niedzwiedzka K."/>
            <person name="Martijn J."/>
            <person name="Lind A.E."/>
            <person name="van Eijk R."/>
            <person name="Schleper C."/>
            <person name="Guy L."/>
            <person name="Ettema T.J."/>
        </authorList>
    </citation>
    <scope>NUCLEOTIDE SEQUENCE</scope>
</reference>
<dbReference type="EMBL" id="LAZR01001820">
    <property type="protein sequence ID" value="KKN38561.1"/>
    <property type="molecule type" value="Genomic_DNA"/>
</dbReference>
<name>A0A0F9SNT2_9ZZZZ</name>